<protein>
    <submittedName>
        <fullName evidence="2">Uncharacterized protein</fullName>
    </submittedName>
</protein>
<reference evidence="2" key="1">
    <citation type="journal article" date="2021" name="Nat. Commun.">
        <title>Genetic determinants of endophytism in the Arabidopsis root mycobiome.</title>
        <authorList>
            <person name="Mesny F."/>
            <person name="Miyauchi S."/>
            <person name="Thiergart T."/>
            <person name="Pickel B."/>
            <person name="Atanasova L."/>
            <person name="Karlsson M."/>
            <person name="Huettel B."/>
            <person name="Barry K.W."/>
            <person name="Haridas S."/>
            <person name="Chen C."/>
            <person name="Bauer D."/>
            <person name="Andreopoulos W."/>
            <person name="Pangilinan J."/>
            <person name="LaButti K."/>
            <person name="Riley R."/>
            <person name="Lipzen A."/>
            <person name="Clum A."/>
            <person name="Drula E."/>
            <person name="Henrissat B."/>
            <person name="Kohler A."/>
            <person name="Grigoriev I.V."/>
            <person name="Martin F.M."/>
            <person name="Hacquard S."/>
        </authorList>
    </citation>
    <scope>NUCLEOTIDE SEQUENCE</scope>
    <source>
        <strain evidence="2">MPI-CAGE-AT-0023</strain>
    </source>
</reference>
<keyword evidence="3" id="KW-1185">Reference proteome</keyword>
<evidence type="ECO:0000313" key="3">
    <source>
        <dbReference type="Proteomes" id="UP000720189"/>
    </source>
</evidence>
<organism evidence="2 3">
    <name type="scientific">Fusarium redolens</name>
    <dbReference type="NCBI Taxonomy" id="48865"/>
    <lineage>
        <taxon>Eukaryota</taxon>
        <taxon>Fungi</taxon>
        <taxon>Dikarya</taxon>
        <taxon>Ascomycota</taxon>
        <taxon>Pezizomycotina</taxon>
        <taxon>Sordariomycetes</taxon>
        <taxon>Hypocreomycetidae</taxon>
        <taxon>Hypocreales</taxon>
        <taxon>Nectriaceae</taxon>
        <taxon>Fusarium</taxon>
        <taxon>Fusarium redolens species complex</taxon>
    </lineage>
</organism>
<feature type="region of interest" description="Disordered" evidence="1">
    <location>
        <begin position="1"/>
        <end position="29"/>
    </location>
</feature>
<name>A0A9P9FYS4_FUSRE</name>
<gene>
    <name evidence="2" type="ORF">BKA55DRAFT_546268</name>
</gene>
<comment type="caution">
    <text evidence="2">The sequence shown here is derived from an EMBL/GenBank/DDBJ whole genome shotgun (WGS) entry which is preliminary data.</text>
</comment>
<proteinExistence type="predicted"/>
<dbReference type="Proteomes" id="UP000720189">
    <property type="component" value="Unassembled WGS sequence"/>
</dbReference>
<sequence>MAAPRRRGSTMMVQTRHRRKSTRHANGIHDAAAPAQDASLTQTEAELVGEIIAEQQRLEYATERWREAADAYNFWEVEIQKINGRMRMRERLIEAENKARTVE</sequence>
<accession>A0A9P9FYS4</accession>
<evidence type="ECO:0000256" key="1">
    <source>
        <dbReference type="SAM" id="MobiDB-lite"/>
    </source>
</evidence>
<dbReference type="RefSeq" id="XP_046042092.1">
    <property type="nucleotide sequence ID" value="XM_046190897.1"/>
</dbReference>
<dbReference type="EMBL" id="JAGMUX010000028">
    <property type="protein sequence ID" value="KAH7220488.1"/>
    <property type="molecule type" value="Genomic_DNA"/>
</dbReference>
<evidence type="ECO:0000313" key="2">
    <source>
        <dbReference type="EMBL" id="KAH7220488.1"/>
    </source>
</evidence>
<dbReference type="OrthoDB" id="5056362at2759"/>
<dbReference type="GeneID" id="70220851"/>
<dbReference type="AlphaFoldDB" id="A0A9P9FYS4"/>